<dbReference type="AlphaFoldDB" id="A0A7W6H9H2"/>
<sequence>MPSPWSRGAVQPHDDLASLLELANANTRENAITLLHMIAKETDPAVARSDSAQVIDELLRAIGYADVADAWNAVHRGWA</sequence>
<evidence type="ECO:0000313" key="2">
    <source>
        <dbReference type="Proteomes" id="UP000588647"/>
    </source>
</evidence>
<keyword evidence="2" id="KW-1185">Reference proteome</keyword>
<dbReference type="EMBL" id="JACIEM010000001">
    <property type="protein sequence ID" value="MBB4001002.1"/>
    <property type="molecule type" value="Genomic_DNA"/>
</dbReference>
<dbReference type="RefSeq" id="WP_183205249.1">
    <property type="nucleotide sequence ID" value="NZ_JAAAMM010000001.1"/>
</dbReference>
<comment type="caution">
    <text evidence="1">The sequence shown here is derived from an EMBL/GenBank/DDBJ whole genome shotgun (WGS) entry which is preliminary data.</text>
</comment>
<accession>A0A7W6H9H2</accession>
<dbReference type="Proteomes" id="UP000588647">
    <property type="component" value="Unassembled WGS sequence"/>
</dbReference>
<reference evidence="1 2" key="1">
    <citation type="submission" date="2020-08" db="EMBL/GenBank/DDBJ databases">
        <title>Genomic Encyclopedia of Type Strains, Phase IV (KMG-IV): sequencing the most valuable type-strain genomes for metagenomic binning, comparative biology and taxonomic classification.</title>
        <authorList>
            <person name="Goeker M."/>
        </authorList>
    </citation>
    <scope>NUCLEOTIDE SEQUENCE [LARGE SCALE GENOMIC DNA]</scope>
    <source>
        <strain evidence="1 2">DSM 103570</strain>
    </source>
</reference>
<gene>
    <name evidence="1" type="ORF">GGR03_000049</name>
</gene>
<organism evidence="1 2">
    <name type="scientific">Aurantimonas endophytica</name>
    <dbReference type="NCBI Taxonomy" id="1522175"/>
    <lineage>
        <taxon>Bacteria</taxon>
        <taxon>Pseudomonadati</taxon>
        <taxon>Pseudomonadota</taxon>
        <taxon>Alphaproteobacteria</taxon>
        <taxon>Hyphomicrobiales</taxon>
        <taxon>Aurantimonadaceae</taxon>
        <taxon>Aurantimonas</taxon>
    </lineage>
</organism>
<proteinExistence type="predicted"/>
<evidence type="ECO:0000313" key="1">
    <source>
        <dbReference type="EMBL" id="MBB4001002.1"/>
    </source>
</evidence>
<protein>
    <submittedName>
        <fullName evidence="1">Uncharacterized protein</fullName>
    </submittedName>
</protein>
<name>A0A7W6H9H2_9HYPH</name>